<feature type="region of interest" description="Disordered" evidence="2">
    <location>
        <begin position="38"/>
        <end position="76"/>
    </location>
</feature>
<evidence type="ECO:0000256" key="2">
    <source>
        <dbReference type="SAM" id="MobiDB-lite"/>
    </source>
</evidence>
<dbReference type="Proteomes" id="UP000008206">
    <property type="component" value="Chromosome"/>
</dbReference>
<dbReference type="KEGG" id="cyj:Cyan7822_1099"/>
<feature type="compositionally biased region" description="Pro residues" evidence="2">
    <location>
        <begin position="62"/>
        <end position="74"/>
    </location>
</feature>
<evidence type="ECO:0000259" key="4">
    <source>
        <dbReference type="Pfam" id="PF12849"/>
    </source>
</evidence>
<dbReference type="EMBL" id="CP002198">
    <property type="protein sequence ID" value="ADN13106.1"/>
    <property type="molecule type" value="Genomic_DNA"/>
</dbReference>
<keyword evidence="6" id="KW-1185">Reference proteome</keyword>
<dbReference type="OrthoDB" id="454818at2"/>
<dbReference type="InterPro" id="IPR024370">
    <property type="entry name" value="PBP_domain"/>
</dbReference>
<keyword evidence="3" id="KW-0472">Membrane</keyword>
<evidence type="ECO:0000256" key="1">
    <source>
        <dbReference type="ARBA" id="ARBA00022729"/>
    </source>
</evidence>
<keyword evidence="3" id="KW-0812">Transmembrane</keyword>
<evidence type="ECO:0000313" key="5">
    <source>
        <dbReference type="EMBL" id="ADN13106.1"/>
    </source>
</evidence>
<feature type="compositionally biased region" description="Low complexity" evidence="2">
    <location>
        <begin position="47"/>
        <end position="61"/>
    </location>
</feature>
<keyword evidence="1" id="KW-0732">Signal</keyword>
<protein>
    <submittedName>
        <fullName evidence="5">ABC-type phosphate transport system periplasmic component-like protein</fullName>
    </submittedName>
</protein>
<organism evidence="5 6">
    <name type="scientific">Gloeothece verrucosa (strain PCC 7822)</name>
    <name type="common">Cyanothece sp. (strain PCC 7822)</name>
    <dbReference type="NCBI Taxonomy" id="497965"/>
    <lineage>
        <taxon>Bacteria</taxon>
        <taxon>Bacillati</taxon>
        <taxon>Cyanobacteriota</taxon>
        <taxon>Cyanophyceae</taxon>
        <taxon>Oscillatoriophycideae</taxon>
        <taxon>Chroococcales</taxon>
        <taxon>Aphanothecaceae</taxon>
        <taxon>Gloeothece</taxon>
        <taxon>Gloeothece verrucosa</taxon>
    </lineage>
</organism>
<dbReference type="Pfam" id="PF12849">
    <property type="entry name" value="PBP_like_2"/>
    <property type="match status" value="1"/>
</dbReference>
<evidence type="ECO:0000256" key="3">
    <source>
        <dbReference type="SAM" id="Phobius"/>
    </source>
</evidence>
<dbReference type="PANTHER" id="PTHR30570">
    <property type="entry name" value="PERIPLASMIC PHOSPHATE BINDING COMPONENT OF PHOSPHATE ABC TRANSPORTER"/>
    <property type="match status" value="1"/>
</dbReference>
<dbReference type="eggNOG" id="COG0226">
    <property type="taxonomic scope" value="Bacteria"/>
</dbReference>
<dbReference type="AlphaFoldDB" id="E0UEX6"/>
<dbReference type="RefSeq" id="WP_013321213.1">
    <property type="nucleotide sequence ID" value="NC_014501.1"/>
</dbReference>
<dbReference type="STRING" id="497965.Cyan7822_1099"/>
<dbReference type="Gene3D" id="3.40.190.10">
    <property type="entry name" value="Periplasmic binding protein-like II"/>
    <property type="match status" value="2"/>
</dbReference>
<feature type="domain" description="PBP" evidence="4">
    <location>
        <begin position="78"/>
        <end position="303"/>
    </location>
</feature>
<gene>
    <name evidence="5" type="ordered locus">Cyan7822_1099</name>
</gene>
<dbReference type="PANTHER" id="PTHR30570:SF1">
    <property type="entry name" value="PHOSPHATE-BINDING PROTEIN PSTS"/>
    <property type="match status" value="1"/>
</dbReference>
<dbReference type="SUPFAM" id="SSF53850">
    <property type="entry name" value="Periplasmic binding protein-like II"/>
    <property type="match status" value="1"/>
</dbReference>
<name>E0UEX6_GLOV7</name>
<evidence type="ECO:0000313" key="6">
    <source>
        <dbReference type="Proteomes" id="UP000008206"/>
    </source>
</evidence>
<dbReference type="CDD" id="cd13653">
    <property type="entry name" value="PBP2_phosphate_like_1"/>
    <property type="match status" value="1"/>
</dbReference>
<accession>E0UEX6</accession>
<sequence length="316" mass="33666">MSRNNEAPILILSLLITGAILGGGYWWFSRQSGTNPIGSLLPQSEKTSTQSPPAAASDAQLPSPPSPAAFPPPTTVASGTTVRINGSTSMAQINKALKDNFEQSFPQTKVEINAQGSDQGVEMLVNRQIDIAAVSRPLHHEEKAQGLIAVPVTQDAIAIIVGDKNPFRKGLTQNQVADIFQGKITDWSAVGGTPGTIRVFNRPATSGTRQAFEELLLKGSNFGTTPNITMMPRDATTPIIQALGTDGISYATYAQVDNQKTARTVALDGLTPEAANYPLQRTLYYVYKDPPSEAVQAFLGYATAPIGRQVIASTNQ</sequence>
<reference evidence="6" key="1">
    <citation type="journal article" date="2011" name="MBio">
        <title>Novel metabolic attributes of the genus Cyanothece, comprising a group of unicellular nitrogen-fixing Cyanobacteria.</title>
        <authorList>
            <person name="Bandyopadhyay A."/>
            <person name="Elvitigala T."/>
            <person name="Welsh E."/>
            <person name="Stockel J."/>
            <person name="Liberton M."/>
            <person name="Min H."/>
            <person name="Sherman L.A."/>
            <person name="Pakrasi H.B."/>
        </authorList>
    </citation>
    <scope>NUCLEOTIDE SEQUENCE [LARGE SCALE GENOMIC DNA]</scope>
    <source>
        <strain evidence="6">PCC 7822</strain>
    </source>
</reference>
<dbReference type="HOGENOM" id="CLU_026228_5_1_3"/>
<feature type="transmembrane region" description="Helical" evidence="3">
    <location>
        <begin position="7"/>
        <end position="28"/>
    </location>
</feature>
<proteinExistence type="predicted"/>
<keyword evidence="3" id="KW-1133">Transmembrane helix</keyword>
<dbReference type="InterPro" id="IPR050811">
    <property type="entry name" value="Phosphate_ABC_transporter"/>
</dbReference>